<feature type="region of interest" description="Disordered" evidence="1">
    <location>
        <begin position="1"/>
        <end position="20"/>
    </location>
</feature>
<proteinExistence type="predicted"/>
<sequence>MDPSASLPPFEAPDVGSCSSSTVFQGSEDLPRHLILAHSIGGPELQRFVYGGRKEVGRPSSTMVRLTRERLVDSHQSRIRLHEAEAEADVTPQPGSRPTDDHRMVIWVDEHGKSDCPESNCKHTFAEGRFFNSTHKEHPRLHTRPMLPQRASLYPKHCLSI</sequence>
<evidence type="ECO:0000313" key="3">
    <source>
        <dbReference type="Proteomes" id="UP000800036"/>
    </source>
</evidence>
<organism evidence="2 3">
    <name type="scientific">Bimuria novae-zelandiae CBS 107.79</name>
    <dbReference type="NCBI Taxonomy" id="1447943"/>
    <lineage>
        <taxon>Eukaryota</taxon>
        <taxon>Fungi</taxon>
        <taxon>Dikarya</taxon>
        <taxon>Ascomycota</taxon>
        <taxon>Pezizomycotina</taxon>
        <taxon>Dothideomycetes</taxon>
        <taxon>Pleosporomycetidae</taxon>
        <taxon>Pleosporales</taxon>
        <taxon>Massarineae</taxon>
        <taxon>Didymosphaeriaceae</taxon>
        <taxon>Bimuria</taxon>
    </lineage>
</organism>
<gene>
    <name evidence="2" type="ORF">BU23DRAFT_81092</name>
</gene>
<keyword evidence="3" id="KW-1185">Reference proteome</keyword>
<dbReference type="AlphaFoldDB" id="A0A6A5VJX6"/>
<name>A0A6A5VJX6_9PLEO</name>
<dbReference type="Proteomes" id="UP000800036">
    <property type="component" value="Unassembled WGS sequence"/>
</dbReference>
<feature type="region of interest" description="Disordered" evidence="1">
    <location>
        <begin position="80"/>
        <end position="101"/>
    </location>
</feature>
<evidence type="ECO:0000256" key="1">
    <source>
        <dbReference type="SAM" id="MobiDB-lite"/>
    </source>
</evidence>
<accession>A0A6A5VJX6</accession>
<dbReference type="EMBL" id="ML976671">
    <property type="protein sequence ID" value="KAF1975276.1"/>
    <property type="molecule type" value="Genomic_DNA"/>
</dbReference>
<reference evidence="2" key="1">
    <citation type="journal article" date="2020" name="Stud. Mycol.">
        <title>101 Dothideomycetes genomes: a test case for predicting lifestyles and emergence of pathogens.</title>
        <authorList>
            <person name="Haridas S."/>
            <person name="Albert R."/>
            <person name="Binder M."/>
            <person name="Bloem J."/>
            <person name="Labutti K."/>
            <person name="Salamov A."/>
            <person name="Andreopoulos B."/>
            <person name="Baker S."/>
            <person name="Barry K."/>
            <person name="Bills G."/>
            <person name="Bluhm B."/>
            <person name="Cannon C."/>
            <person name="Castanera R."/>
            <person name="Culley D."/>
            <person name="Daum C."/>
            <person name="Ezra D."/>
            <person name="Gonzalez J."/>
            <person name="Henrissat B."/>
            <person name="Kuo A."/>
            <person name="Liang C."/>
            <person name="Lipzen A."/>
            <person name="Lutzoni F."/>
            <person name="Magnuson J."/>
            <person name="Mondo S."/>
            <person name="Nolan M."/>
            <person name="Ohm R."/>
            <person name="Pangilinan J."/>
            <person name="Park H.-J."/>
            <person name="Ramirez L."/>
            <person name="Alfaro M."/>
            <person name="Sun H."/>
            <person name="Tritt A."/>
            <person name="Yoshinaga Y."/>
            <person name="Zwiers L.-H."/>
            <person name="Turgeon B."/>
            <person name="Goodwin S."/>
            <person name="Spatafora J."/>
            <person name="Crous P."/>
            <person name="Grigoriev I."/>
        </authorList>
    </citation>
    <scope>NUCLEOTIDE SEQUENCE</scope>
    <source>
        <strain evidence="2">CBS 107.79</strain>
    </source>
</reference>
<protein>
    <submittedName>
        <fullName evidence="2">Uncharacterized protein</fullName>
    </submittedName>
</protein>
<evidence type="ECO:0000313" key="2">
    <source>
        <dbReference type="EMBL" id="KAF1975276.1"/>
    </source>
</evidence>